<dbReference type="EMBL" id="CAXKWB010024173">
    <property type="protein sequence ID" value="CAL4126121.1"/>
    <property type="molecule type" value="Genomic_DNA"/>
</dbReference>
<dbReference type="PANTHER" id="PTHR47163">
    <property type="entry name" value="DDE_TNP_IS1595 DOMAIN-CONTAINING PROTEIN"/>
    <property type="match status" value="1"/>
</dbReference>
<comment type="caution">
    <text evidence="2">The sequence shown here is derived from an EMBL/GenBank/DDBJ whole genome shotgun (WGS) entry which is preliminary data.</text>
</comment>
<gene>
    <name evidence="2" type="ORF">MNOR_LOCUS25386</name>
</gene>
<dbReference type="NCBIfam" id="NF033547">
    <property type="entry name" value="transpos_IS1595"/>
    <property type="match status" value="1"/>
</dbReference>
<feature type="domain" description="ISXO2-like transposase" evidence="1">
    <location>
        <begin position="86"/>
        <end position="231"/>
    </location>
</feature>
<proteinExistence type="predicted"/>
<dbReference type="SMART" id="SM01126">
    <property type="entry name" value="DDE_Tnp_IS1595"/>
    <property type="match status" value="1"/>
</dbReference>
<sequence length="256" mass="30125">MSFFNVQGKEINVAGSIHHSEVHFFDGVSCKIPVHKAVELVYYWAKKYPVNKTAEEVDVHENTVIDYFNYCREVCTVATQRRGDAVIGGVNKTVEIDESKFFKRKYNRGRILGSQKDGWVFGGICRETKEVFMIRVKDRTRATLYEAIKKHILPGTTIISDEWAAYKTLEEEGFQHQTICHKRNFVDPLDKKIHTQNIENQWRYAKKNYPDNSTSESLRDSYLQEYLYRKKHGNKIMDQILHDIKEVYPWRPHTEL</sequence>
<evidence type="ECO:0000259" key="1">
    <source>
        <dbReference type="SMART" id="SM01126"/>
    </source>
</evidence>
<dbReference type="AlphaFoldDB" id="A0AAV2RHR0"/>
<dbReference type="InterPro" id="IPR024445">
    <property type="entry name" value="Tnp_ISXO2-like"/>
</dbReference>
<evidence type="ECO:0000313" key="3">
    <source>
        <dbReference type="Proteomes" id="UP001497623"/>
    </source>
</evidence>
<keyword evidence="3" id="KW-1185">Reference proteome</keyword>
<reference evidence="2 3" key="1">
    <citation type="submission" date="2024-05" db="EMBL/GenBank/DDBJ databases">
        <authorList>
            <person name="Wallberg A."/>
        </authorList>
    </citation>
    <scope>NUCLEOTIDE SEQUENCE [LARGE SCALE GENOMIC DNA]</scope>
</reference>
<name>A0AAV2RHR0_MEGNR</name>
<accession>A0AAV2RHR0</accession>
<dbReference type="Proteomes" id="UP001497623">
    <property type="component" value="Unassembled WGS sequence"/>
</dbReference>
<dbReference type="Pfam" id="PF12762">
    <property type="entry name" value="DDE_Tnp_IS1595"/>
    <property type="match status" value="1"/>
</dbReference>
<protein>
    <recommendedName>
        <fullName evidence="1">ISXO2-like transposase domain-containing protein</fullName>
    </recommendedName>
</protein>
<dbReference type="InterPro" id="IPR053164">
    <property type="entry name" value="IS1016-like_transposase"/>
</dbReference>
<dbReference type="PANTHER" id="PTHR47163:SF2">
    <property type="entry name" value="SI:DKEY-17M8.2"/>
    <property type="match status" value="1"/>
</dbReference>
<evidence type="ECO:0000313" key="2">
    <source>
        <dbReference type="EMBL" id="CAL4126121.1"/>
    </source>
</evidence>
<organism evidence="2 3">
    <name type="scientific">Meganyctiphanes norvegica</name>
    <name type="common">Northern krill</name>
    <name type="synonym">Thysanopoda norvegica</name>
    <dbReference type="NCBI Taxonomy" id="48144"/>
    <lineage>
        <taxon>Eukaryota</taxon>
        <taxon>Metazoa</taxon>
        <taxon>Ecdysozoa</taxon>
        <taxon>Arthropoda</taxon>
        <taxon>Crustacea</taxon>
        <taxon>Multicrustacea</taxon>
        <taxon>Malacostraca</taxon>
        <taxon>Eumalacostraca</taxon>
        <taxon>Eucarida</taxon>
        <taxon>Euphausiacea</taxon>
        <taxon>Euphausiidae</taxon>
        <taxon>Meganyctiphanes</taxon>
    </lineage>
</organism>